<comment type="similarity">
    <text evidence="1">Belongs to the universal stress protein A family.</text>
</comment>
<proteinExistence type="inferred from homology"/>
<organism evidence="3 4">
    <name type="scientific">Candidatus Nitrobium versatile</name>
    <dbReference type="NCBI Taxonomy" id="2884831"/>
    <lineage>
        <taxon>Bacteria</taxon>
        <taxon>Pseudomonadati</taxon>
        <taxon>Nitrospirota</taxon>
        <taxon>Nitrospiria</taxon>
        <taxon>Nitrospirales</taxon>
        <taxon>Nitrospiraceae</taxon>
        <taxon>Candidatus Nitrobium</taxon>
    </lineage>
</organism>
<dbReference type="SUPFAM" id="SSF52402">
    <property type="entry name" value="Adenine nucleotide alpha hydrolases-like"/>
    <property type="match status" value="1"/>
</dbReference>
<dbReference type="CDD" id="cd00293">
    <property type="entry name" value="USP-like"/>
    <property type="match status" value="1"/>
</dbReference>
<name>A0A953SDD8_9BACT</name>
<comment type="caution">
    <text evidence="3">The sequence shown here is derived from an EMBL/GenBank/DDBJ whole genome shotgun (WGS) entry which is preliminary data.</text>
</comment>
<dbReference type="PANTHER" id="PTHR46268">
    <property type="entry name" value="STRESS RESPONSE PROTEIN NHAX"/>
    <property type="match status" value="1"/>
</dbReference>
<evidence type="ECO:0000256" key="1">
    <source>
        <dbReference type="ARBA" id="ARBA00008791"/>
    </source>
</evidence>
<reference evidence="3" key="1">
    <citation type="journal article" date="2021" name="bioRxiv">
        <title>Unraveling nitrogen, sulfur and carbon metabolic pathways and microbial community transcriptional responses to substrate deprivation and toxicity stresses in a bioreactor mimicking anoxic brackish coastal sediment conditions.</title>
        <authorList>
            <person name="Martins P.D."/>
            <person name="Echeveste M.J."/>
            <person name="Arshad A."/>
            <person name="Kurth J."/>
            <person name="Ouboter H."/>
            <person name="Jetten M.S.M."/>
            <person name="Welte C.U."/>
        </authorList>
    </citation>
    <scope>NUCLEOTIDE SEQUENCE</scope>
    <source>
        <strain evidence="3">MAG_39</strain>
    </source>
</reference>
<feature type="domain" description="UspA" evidence="2">
    <location>
        <begin position="1"/>
        <end position="149"/>
    </location>
</feature>
<dbReference type="InterPro" id="IPR006016">
    <property type="entry name" value="UspA"/>
</dbReference>
<dbReference type="Pfam" id="PF00582">
    <property type="entry name" value="Usp"/>
    <property type="match status" value="1"/>
</dbReference>
<dbReference type="InterPro" id="IPR006015">
    <property type="entry name" value="Universal_stress_UspA"/>
</dbReference>
<dbReference type="PANTHER" id="PTHR46268:SF6">
    <property type="entry name" value="UNIVERSAL STRESS PROTEIN UP12"/>
    <property type="match status" value="1"/>
</dbReference>
<dbReference type="EMBL" id="JAIOIV010000136">
    <property type="protein sequence ID" value="MBZ0158110.1"/>
    <property type="molecule type" value="Genomic_DNA"/>
</dbReference>
<dbReference type="Gene3D" id="3.40.50.620">
    <property type="entry name" value="HUPs"/>
    <property type="match status" value="1"/>
</dbReference>
<evidence type="ECO:0000259" key="2">
    <source>
        <dbReference type="Pfam" id="PF00582"/>
    </source>
</evidence>
<accession>A0A953SDD8</accession>
<dbReference type="Proteomes" id="UP000705867">
    <property type="component" value="Unassembled WGS sequence"/>
</dbReference>
<reference evidence="3" key="2">
    <citation type="submission" date="2021-08" db="EMBL/GenBank/DDBJ databases">
        <authorList>
            <person name="Dalcin Martins P."/>
        </authorList>
    </citation>
    <scope>NUCLEOTIDE SEQUENCE</scope>
    <source>
        <strain evidence="3">MAG_39</strain>
    </source>
</reference>
<gene>
    <name evidence="3" type="ORF">K8I29_18075</name>
</gene>
<dbReference type="PRINTS" id="PR01438">
    <property type="entry name" value="UNVRSLSTRESS"/>
</dbReference>
<dbReference type="AlphaFoldDB" id="A0A953SDD8"/>
<evidence type="ECO:0000313" key="4">
    <source>
        <dbReference type="Proteomes" id="UP000705867"/>
    </source>
</evidence>
<sequence length="171" mass="18840">MKRILVAIDGSPCALKAVEYVGRYFSGAGDLEVVLFHVLPYVPAGFWDDGHILTGEEREERRRVIDRWMENQMVRLEPVFREAAEVLAAGGIPRDRISVKSVSDSADTAESIIEEAQTGGYQMLVMGRCGRSPASRFLLGSVTGKVISRGAGIPLCVVEQEDRCLTPEEQK</sequence>
<dbReference type="InterPro" id="IPR014729">
    <property type="entry name" value="Rossmann-like_a/b/a_fold"/>
</dbReference>
<protein>
    <submittedName>
        <fullName evidence="3">Universal stress protein</fullName>
    </submittedName>
</protein>
<evidence type="ECO:0000313" key="3">
    <source>
        <dbReference type="EMBL" id="MBZ0158110.1"/>
    </source>
</evidence>